<dbReference type="Pfam" id="PF18972">
    <property type="entry name" value="Wheel"/>
    <property type="match status" value="1"/>
</dbReference>
<protein>
    <recommendedName>
        <fullName evidence="4">Cns1/TTC4 wheel domain-containing protein</fullName>
    </recommendedName>
</protein>
<feature type="region of interest" description="Disordered" evidence="3">
    <location>
        <begin position="1"/>
        <end position="29"/>
    </location>
</feature>
<dbReference type="GO" id="GO:0005634">
    <property type="term" value="C:nucleus"/>
    <property type="evidence" value="ECO:0007669"/>
    <property type="project" value="TreeGrafter"/>
</dbReference>
<feature type="compositionally biased region" description="Basic and acidic residues" evidence="3">
    <location>
        <begin position="1"/>
        <end position="26"/>
    </location>
</feature>
<dbReference type="InterPro" id="IPR044059">
    <property type="entry name" value="Csn1/TTC4_wheel"/>
</dbReference>
<dbReference type="GO" id="GO:0006457">
    <property type="term" value="P:protein folding"/>
    <property type="evidence" value="ECO:0007669"/>
    <property type="project" value="TreeGrafter"/>
</dbReference>
<dbReference type="EMBL" id="AP028214">
    <property type="protein sequence ID" value="BEI90237.1"/>
    <property type="molecule type" value="Genomic_DNA"/>
</dbReference>
<dbReference type="KEGG" id="ccac:CcaHIS019_0303070"/>
<gene>
    <name evidence="5" type="primary">CNS1</name>
    <name evidence="5" type="ORF">CcaverHIS019_0303070</name>
</gene>
<evidence type="ECO:0000256" key="3">
    <source>
        <dbReference type="SAM" id="MobiDB-lite"/>
    </source>
</evidence>
<evidence type="ECO:0000256" key="2">
    <source>
        <dbReference type="ARBA" id="ARBA00022803"/>
    </source>
</evidence>
<dbReference type="GO" id="GO:0030544">
    <property type="term" value="F:Hsp70 protein binding"/>
    <property type="evidence" value="ECO:0007669"/>
    <property type="project" value="TreeGrafter"/>
</dbReference>
<dbReference type="GeneID" id="85494107"/>
<dbReference type="GO" id="GO:0051879">
    <property type="term" value="F:Hsp90 protein binding"/>
    <property type="evidence" value="ECO:0007669"/>
    <property type="project" value="InterPro"/>
</dbReference>
<evidence type="ECO:0000313" key="6">
    <source>
        <dbReference type="Proteomes" id="UP001233271"/>
    </source>
</evidence>
<keyword evidence="1" id="KW-0677">Repeat</keyword>
<dbReference type="Proteomes" id="UP001233271">
    <property type="component" value="Chromosome 3"/>
</dbReference>
<dbReference type="RefSeq" id="XP_060455502.1">
    <property type="nucleotide sequence ID" value="XM_060598738.1"/>
</dbReference>
<keyword evidence="6" id="KW-1185">Reference proteome</keyword>
<dbReference type="PANTHER" id="PTHR46035">
    <property type="entry name" value="TETRATRICOPEPTIDE REPEAT PROTEIN 4"/>
    <property type="match status" value="1"/>
</dbReference>
<evidence type="ECO:0000313" key="5">
    <source>
        <dbReference type="EMBL" id="BEI90237.1"/>
    </source>
</evidence>
<feature type="domain" description="Cns1/TTC4 wheel" evidence="4">
    <location>
        <begin position="272"/>
        <end position="399"/>
    </location>
</feature>
<sequence length="406" mass="45317">MADREHDASIDKVLEAMSRSKGDGPREPVTYDEFQKVLDSTPLFMRETPQETEGDYVLEALKSLVFEGEGDEVAINFKNHGNELYAQKSYGDAIDAYTSGLNSGPEDEALRVSLLNNRAACNIALKNMRMVLRDTSAIIALAAAKNKDPPSKALYRAAQALVHLERWEEASDVIKRGKGLWSEGANQKIWEVLEGQVKVGEKRVFERVERGRRKTITEAARRTAIVQRGVVVVNTPEPPDNPHPLDFDPSALSSVPLYPADVADTWIAPTAATPLIFPVFLLYPQHNQSDLITHFHEDTSFDDQLGPIFPASPTSTSPEWSPWDDKHEYWTDNLAVYVETAGKRLLKVGKEITLREVLAKAVKSAEGGKPRDGVVLRDGLLSFVVLVRGKEEKEWIDNFKRVRDGK</sequence>
<dbReference type="SUPFAM" id="SSF48452">
    <property type="entry name" value="TPR-like"/>
    <property type="match status" value="1"/>
</dbReference>
<dbReference type="Gene3D" id="1.25.40.10">
    <property type="entry name" value="Tetratricopeptide repeat domain"/>
    <property type="match status" value="1"/>
</dbReference>
<dbReference type="InterPro" id="IPR011990">
    <property type="entry name" value="TPR-like_helical_dom_sf"/>
</dbReference>
<name>A0AA48I6L0_9TREE</name>
<accession>A0AA48I6L0</accession>
<evidence type="ECO:0000256" key="1">
    <source>
        <dbReference type="ARBA" id="ARBA00022737"/>
    </source>
</evidence>
<dbReference type="GO" id="GO:0005829">
    <property type="term" value="C:cytosol"/>
    <property type="evidence" value="ECO:0007669"/>
    <property type="project" value="TreeGrafter"/>
</dbReference>
<organism evidence="5 6">
    <name type="scientific">Cutaneotrichosporon cavernicola</name>
    <dbReference type="NCBI Taxonomy" id="279322"/>
    <lineage>
        <taxon>Eukaryota</taxon>
        <taxon>Fungi</taxon>
        <taxon>Dikarya</taxon>
        <taxon>Basidiomycota</taxon>
        <taxon>Agaricomycotina</taxon>
        <taxon>Tremellomycetes</taxon>
        <taxon>Trichosporonales</taxon>
        <taxon>Trichosporonaceae</taxon>
        <taxon>Cutaneotrichosporon</taxon>
    </lineage>
</organism>
<dbReference type="PANTHER" id="PTHR46035:SF1">
    <property type="entry name" value="TETRATRICOPEPTIDE REPEAT PROTEIN 4"/>
    <property type="match status" value="1"/>
</dbReference>
<dbReference type="AlphaFoldDB" id="A0AA48I6L0"/>
<proteinExistence type="predicted"/>
<evidence type="ECO:0000259" key="4">
    <source>
        <dbReference type="Pfam" id="PF18972"/>
    </source>
</evidence>
<keyword evidence="2" id="KW-0802">TPR repeat</keyword>
<reference evidence="5" key="1">
    <citation type="journal article" date="2023" name="BMC Genomics">
        <title>Chromosome-level genome assemblies of Cutaneotrichosporon spp. (Trichosporonales, Basidiomycota) reveal imbalanced evolution between nucleotide sequences and chromosome synteny.</title>
        <authorList>
            <person name="Kobayashi Y."/>
            <person name="Kayamori A."/>
            <person name="Aoki K."/>
            <person name="Shiwa Y."/>
            <person name="Matsutani M."/>
            <person name="Fujita N."/>
            <person name="Sugita T."/>
            <person name="Iwasaki W."/>
            <person name="Tanaka N."/>
            <person name="Takashima M."/>
        </authorList>
    </citation>
    <scope>NUCLEOTIDE SEQUENCE</scope>
    <source>
        <strain evidence="5">HIS019</strain>
    </source>
</reference>